<gene>
    <name evidence="12 14" type="primary">flhB</name>
    <name evidence="14" type="ORF">EVJ48_07910</name>
</gene>
<evidence type="ECO:0000256" key="12">
    <source>
        <dbReference type="RuleBase" id="RU364091"/>
    </source>
</evidence>
<evidence type="ECO:0000256" key="1">
    <source>
        <dbReference type="ARBA" id="ARBA00004651"/>
    </source>
</evidence>
<evidence type="ECO:0000256" key="3">
    <source>
        <dbReference type="ARBA" id="ARBA00021622"/>
    </source>
</evidence>
<organism evidence="14 15">
    <name type="scientific">Candidatus Acidulodesulfobacterium acidiphilum</name>
    <dbReference type="NCBI Taxonomy" id="2597224"/>
    <lineage>
        <taxon>Bacteria</taxon>
        <taxon>Deltaproteobacteria</taxon>
        <taxon>Candidatus Acidulodesulfobacterales</taxon>
        <taxon>Candidatus Acidulodesulfobacterium</taxon>
    </lineage>
</organism>
<dbReference type="GO" id="GO:0005886">
    <property type="term" value="C:plasma membrane"/>
    <property type="evidence" value="ECO:0007669"/>
    <property type="project" value="UniProtKB-SubCell"/>
</dbReference>
<dbReference type="AlphaFoldDB" id="A0A520XA89"/>
<dbReference type="GO" id="GO:0044780">
    <property type="term" value="P:bacterial-type flagellum assembly"/>
    <property type="evidence" value="ECO:0007669"/>
    <property type="project" value="InterPro"/>
</dbReference>
<evidence type="ECO:0000313" key="15">
    <source>
        <dbReference type="Proteomes" id="UP000322454"/>
    </source>
</evidence>
<reference evidence="14 15" key="1">
    <citation type="submission" date="2019-01" db="EMBL/GenBank/DDBJ databases">
        <title>Insights into ecological role of a new deltaproteobacterial order Candidatus Sinidesulfobacterales (Sva0485) by metagenomics and metatranscriptomics.</title>
        <authorList>
            <person name="Tan S."/>
            <person name="Liu J."/>
            <person name="Fang Y."/>
            <person name="Hedlund B."/>
            <person name="Lian Z.-H."/>
            <person name="Huang L.-Y."/>
            <person name="Li J.-T."/>
            <person name="Huang L.-N."/>
            <person name="Li W.-J."/>
            <person name="Jiang H.-C."/>
            <person name="Dong H.-L."/>
            <person name="Shu W.-S."/>
        </authorList>
    </citation>
    <scope>NUCLEOTIDE SEQUENCE [LARGE SCALE GENOMIC DNA]</scope>
    <source>
        <strain evidence="14">AP4</strain>
    </source>
</reference>
<keyword evidence="14" id="KW-0282">Flagellum</keyword>
<comment type="similarity">
    <text evidence="2 12">Belongs to the type III secretion exporter family.</text>
</comment>
<comment type="function">
    <text evidence="12">Required for formation of the rod structure in the basal body of the flagellar apparatus. Together with FliI and FliH, may constitute the export apparatus of flagellin.</text>
</comment>
<dbReference type="InterPro" id="IPR006135">
    <property type="entry name" value="T3SS_substrate_exporter"/>
</dbReference>
<dbReference type="PRINTS" id="PR00950">
    <property type="entry name" value="TYPE3IMSPROT"/>
</dbReference>
<keyword evidence="8 12" id="KW-0653">Protein transport</keyword>
<evidence type="ECO:0000256" key="13">
    <source>
        <dbReference type="SAM" id="MobiDB-lite"/>
    </source>
</evidence>
<dbReference type="FunFam" id="3.40.1690.10:FF:000001">
    <property type="entry name" value="Flagellar biosynthetic protein FlhB"/>
    <property type="match status" value="1"/>
</dbReference>
<dbReference type="EMBL" id="SHMQ01000025">
    <property type="protein sequence ID" value="RZV38035.1"/>
    <property type="molecule type" value="Genomic_DNA"/>
</dbReference>
<evidence type="ECO:0000256" key="11">
    <source>
        <dbReference type="ARBA" id="ARBA00023225"/>
    </source>
</evidence>
<evidence type="ECO:0000256" key="5">
    <source>
        <dbReference type="ARBA" id="ARBA00022475"/>
    </source>
</evidence>
<keyword evidence="14" id="KW-0969">Cilium</keyword>
<keyword evidence="14" id="KW-0966">Cell projection</keyword>
<keyword evidence="6 12" id="KW-0812">Transmembrane</keyword>
<feature type="transmembrane region" description="Helical" evidence="12">
    <location>
        <begin position="149"/>
        <end position="167"/>
    </location>
</feature>
<keyword evidence="5 12" id="KW-1003">Cell membrane</keyword>
<dbReference type="PANTHER" id="PTHR30531">
    <property type="entry name" value="FLAGELLAR BIOSYNTHETIC PROTEIN FLHB"/>
    <property type="match status" value="1"/>
</dbReference>
<comment type="subcellular location">
    <subcellularLocation>
        <location evidence="1">Cell membrane</location>
        <topology evidence="1">Multi-pass membrane protein</topology>
    </subcellularLocation>
</comment>
<dbReference type="GO" id="GO:0009306">
    <property type="term" value="P:protein secretion"/>
    <property type="evidence" value="ECO:0007669"/>
    <property type="project" value="InterPro"/>
</dbReference>
<evidence type="ECO:0000256" key="7">
    <source>
        <dbReference type="ARBA" id="ARBA00022795"/>
    </source>
</evidence>
<keyword evidence="7 12" id="KW-1005">Bacterial flagellum biogenesis</keyword>
<name>A0A520XA89_9DELT</name>
<evidence type="ECO:0000313" key="14">
    <source>
        <dbReference type="EMBL" id="RZV38035.1"/>
    </source>
</evidence>
<feature type="region of interest" description="Disordered" evidence="13">
    <location>
        <begin position="1"/>
        <end position="20"/>
    </location>
</feature>
<keyword evidence="11 12" id="KW-1006">Bacterial flagellum protein export</keyword>
<keyword evidence="9 12" id="KW-1133">Transmembrane helix</keyword>
<dbReference type="SUPFAM" id="SSF160544">
    <property type="entry name" value="EscU C-terminal domain-like"/>
    <property type="match status" value="1"/>
</dbReference>
<dbReference type="PANTHER" id="PTHR30531:SF12">
    <property type="entry name" value="FLAGELLAR BIOSYNTHETIC PROTEIN FLHB"/>
    <property type="match status" value="1"/>
</dbReference>
<evidence type="ECO:0000256" key="6">
    <source>
        <dbReference type="ARBA" id="ARBA00022692"/>
    </source>
</evidence>
<feature type="transmembrane region" description="Helical" evidence="12">
    <location>
        <begin position="84"/>
        <end position="105"/>
    </location>
</feature>
<feature type="compositionally biased region" description="Basic and acidic residues" evidence="13">
    <location>
        <begin position="1"/>
        <end position="10"/>
    </location>
</feature>
<keyword evidence="10 12" id="KW-0472">Membrane</keyword>
<sequence>MAEDQFDKSEQPTPKRIQDAREKGQVMKSREVTTAFVFVAVIIYLYFNISHIGNIIDDRLVYFLSNFSNLNLGYTECIKIIDGLLYTVVYAILPLILLVFAASVLSNLVQVGFLLTFQPLIPDITKIDPVSGVKRFFSLQSLNELVKSIFKFFVLTAIAYFTIYPHLKKILVLQYMTPSYDAFFTFKIIYKLFFNIIMALIVLAIADYFFQKYKYNKGLMMTKQEVKDEAKQFEGDQQVKGKIRKMQREIARRKILKEVKNAHVVITNPTHFAVALKYDNKKHNAPVVIAKGADNLALLIKKIAKDNGIPTVENKMVARALYETCEPGQAIPASLYKAVAEILAHLYTTNQKFKQIWSFI</sequence>
<comment type="caution">
    <text evidence="14">The sequence shown here is derived from an EMBL/GenBank/DDBJ whole genome shotgun (WGS) entry which is preliminary data.</text>
</comment>
<keyword evidence="4 12" id="KW-0813">Transport</keyword>
<dbReference type="Pfam" id="PF01312">
    <property type="entry name" value="Bac_export_2"/>
    <property type="match status" value="1"/>
</dbReference>
<dbReference type="Gene3D" id="6.10.250.2080">
    <property type="match status" value="1"/>
</dbReference>
<accession>A0A520XA89</accession>
<dbReference type="Gene3D" id="3.40.1690.10">
    <property type="entry name" value="secretion proteins EscU"/>
    <property type="match status" value="1"/>
</dbReference>
<dbReference type="InterPro" id="IPR006136">
    <property type="entry name" value="FlhB"/>
</dbReference>
<evidence type="ECO:0000256" key="2">
    <source>
        <dbReference type="ARBA" id="ARBA00010690"/>
    </source>
</evidence>
<evidence type="ECO:0000256" key="8">
    <source>
        <dbReference type="ARBA" id="ARBA00022927"/>
    </source>
</evidence>
<dbReference type="Proteomes" id="UP000322454">
    <property type="component" value="Unassembled WGS sequence"/>
</dbReference>
<dbReference type="InterPro" id="IPR029025">
    <property type="entry name" value="T3SS_substrate_exporter_C"/>
</dbReference>
<proteinExistence type="inferred from homology"/>
<evidence type="ECO:0000256" key="4">
    <source>
        <dbReference type="ARBA" id="ARBA00022448"/>
    </source>
</evidence>
<protein>
    <recommendedName>
        <fullName evidence="3 12">Flagellar biosynthetic protein FlhB</fullName>
    </recommendedName>
</protein>
<evidence type="ECO:0000256" key="10">
    <source>
        <dbReference type="ARBA" id="ARBA00023136"/>
    </source>
</evidence>
<feature type="transmembrane region" description="Helical" evidence="12">
    <location>
        <begin position="32"/>
        <end position="49"/>
    </location>
</feature>
<evidence type="ECO:0000256" key="9">
    <source>
        <dbReference type="ARBA" id="ARBA00022989"/>
    </source>
</evidence>
<feature type="transmembrane region" description="Helical" evidence="12">
    <location>
        <begin position="188"/>
        <end position="210"/>
    </location>
</feature>
<dbReference type="NCBIfam" id="TIGR00328">
    <property type="entry name" value="flhB"/>
    <property type="match status" value="1"/>
</dbReference>